<feature type="domain" description="Peripheral subunit-binding (PSBD)" evidence="12">
    <location>
        <begin position="248"/>
        <end position="285"/>
    </location>
</feature>
<dbReference type="AlphaFoldDB" id="A0A6M5YYI6"/>
<dbReference type="SUPFAM" id="SSF51230">
    <property type="entry name" value="Single hybrid motif"/>
    <property type="match status" value="2"/>
</dbReference>
<dbReference type="EMBL" id="CP053452">
    <property type="protein sequence ID" value="QJW99177.1"/>
    <property type="molecule type" value="Genomic_DNA"/>
</dbReference>
<gene>
    <name evidence="13" type="ORF">FTUN_6777</name>
</gene>
<evidence type="ECO:0000256" key="3">
    <source>
        <dbReference type="ARBA" id="ARBA00011484"/>
    </source>
</evidence>
<organism evidence="13 14">
    <name type="scientific">Frigoriglobus tundricola</name>
    <dbReference type="NCBI Taxonomy" id="2774151"/>
    <lineage>
        <taxon>Bacteria</taxon>
        <taxon>Pseudomonadati</taxon>
        <taxon>Planctomycetota</taxon>
        <taxon>Planctomycetia</taxon>
        <taxon>Gemmatales</taxon>
        <taxon>Gemmataceae</taxon>
        <taxon>Frigoriglobus</taxon>
    </lineage>
</organism>
<dbReference type="Pfam" id="PF00198">
    <property type="entry name" value="2-oxoacid_dh"/>
    <property type="match status" value="1"/>
</dbReference>
<feature type="region of interest" description="Disordered" evidence="10">
    <location>
        <begin position="77"/>
        <end position="123"/>
    </location>
</feature>
<dbReference type="PROSITE" id="PS51826">
    <property type="entry name" value="PSBD"/>
    <property type="match status" value="1"/>
</dbReference>
<dbReference type="FunFam" id="3.30.559.10:FF:000004">
    <property type="entry name" value="Acetyltransferase component of pyruvate dehydrogenase complex"/>
    <property type="match status" value="1"/>
</dbReference>
<dbReference type="GO" id="GO:0005737">
    <property type="term" value="C:cytoplasm"/>
    <property type="evidence" value="ECO:0007669"/>
    <property type="project" value="TreeGrafter"/>
</dbReference>
<dbReference type="Gene3D" id="2.40.50.100">
    <property type="match status" value="2"/>
</dbReference>
<comment type="catalytic activity">
    <reaction evidence="8">
        <text>N(6)-[(R)-dihydrolipoyl]-L-lysyl-[protein] + acetyl-CoA = N(6)-[(R)-S(8)-acetyldihydrolipoyl]-L-lysyl-[protein] + CoA</text>
        <dbReference type="Rhea" id="RHEA:17017"/>
        <dbReference type="Rhea" id="RHEA-COMP:10475"/>
        <dbReference type="Rhea" id="RHEA-COMP:10478"/>
        <dbReference type="ChEBI" id="CHEBI:57287"/>
        <dbReference type="ChEBI" id="CHEBI:57288"/>
        <dbReference type="ChEBI" id="CHEBI:83100"/>
        <dbReference type="ChEBI" id="CHEBI:83111"/>
        <dbReference type="EC" id="2.3.1.12"/>
    </reaction>
</comment>
<dbReference type="InterPro" id="IPR000089">
    <property type="entry name" value="Biotin_lipoyl"/>
</dbReference>
<keyword evidence="6 9" id="KW-0012">Acyltransferase</keyword>
<dbReference type="PANTHER" id="PTHR43178:SF2">
    <property type="entry name" value="DIHYDROLIPOYLLYSINE-RESIDUE ACETYLTRANSFERASE COMPONENT OF PYRUVATE DEHYDROGENASE COMPLEX"/>
    <property type="match status" value="1"/>
</dbReference>
<evidence type="ECO:0000259" key="11">
    <source>
        <dbReference type="PROSITE" id="PS50968"/>
    </source>
</evidence>
<dbReference type="InterPro" id="IPR011053">
    <property type="entry name" value="Single_hybrid_motif"/>
</dbReference>
<feature type="region of interest" description="Disordered" evidence="10">
    <location>
        <begin position="191"/>
        <end position="250"/>
    </location>
</feature>
<dbReference type="Gene3D" id="3.30.559.10">
    <property type="entry name" value="Chloramphenicol acetyltransferase-like domain"/>
    <property type="match status" value="1"/>
</dbReference>
<dbReference type="SUPFAM" id="SSF52777">
    <property type="entry name" value="CoA-dependent acyltransferases"/>
    <property type="match status" value="1"/>
</dbReference>
<dbReference type="PROSITE" id="PS00189">
    <property type="entry name" value="LIPOYL"/>
    <property type="match status" value="2"/>
</dbReference>
<evidence type="ECO:0000256" key="2">
    <source>
        <dbReference type="ARBA" id="ARBA00007317"/>
    </source>
</evidence>
<feature type="compositionally biased region" description="Pro residues" evidence="10">
    <location>
        <begin position="96"/>
        <end position="107"/>
    </location>
</feature>
<dbReference type="GO" id="GO:0004742">
    <property type="term" value="F:dihydrolipoyllysine-residue acetyltransferase activity"/>
    <property type="evidence" value="ECO:0007669"/>
    <property type="project" value="UniProtKB-EC"/>
</dbReference>
<dbReference type="GO" id="GO:0006086">
    <property type="term" value="P:pyruvate decarboxylation to acetyl-CoA"/>
    <property type="evidence" value="ECO:0007669"/>
    <property type="project" value="TreeGrafter"/>
</dbReference>
<proteinExistence type="inferred from homology"/>
<protein>
    <recommendedName>
        <fullName evidence="9">Dihydrolipoamide acetyltransferase component of pyruvate dehydrogenase complex</fullName>
        <ecNumber evidence="9">2.3.1.-</ecNumber>
    </recommendedName>
</protein>
<dbReference type="PROSITE" id="PS50968">
    <property type="entry name" value="BIOTINYL_LIPOYL"/>
    <property type="match status" value="2"/>
</dbReference>
<evidence type="ECO:0000259" key="12">
    <source>
        <dbReference type="PROSITE" id="PS51826"/>
    </source>
</evidence>
<dbReference type="Pfam" id="PF02817">
    <property type="entry name" value="E3_binding"/>
    <property type="match status" value="1"/>
</dbReference>
<feature type="domain" description="Lipoyl-binding" evidence="11">
    <location>
        <begin position="114"/>
        <end position="189"/>
    </location>
</feature>
<feature type="compositionally biased region" description="Polar residues" evidence="10">
    <location>
        <begin position="235"/>
        <end position="244"/>
    </location>
</feature>
<dbReference type="InterPro" id="IPR023213">
    <property type="entry name" value="CAT-like_dom_sf"/>
</dbReference>
<dbReference type="Proteomes" id="UP000503447">
    <property type="component" value="Chromosome"/>
</dbReference>
<evidence type="ECO:0000256" key="9">
    <source>
        <dbReference type="RuleBase" id="RU003423"/>
    </source>
</evidence>
<dbReference type="KEGG" id="ftj:FTUN_6777"/>
<feature type="compositionally biased region" description="Low complexity" evidence="10">
    <location>
        <begin position="78"/>
        <end position="95"/>
    </location>
</feature>
<evidence type="ECO:0000256" key="8">
    <source>
        <dbReference type="ARBA" id="ARBA00048370"/>
    </source>
</evidence>
<evidence type="ECO:0000256" key="1">
    <source>
        <dbReference type="ARBA" id="ARBA00001938"/>
    </source>
</evidence>
<comment type="similarity">
    <text evidence="2 9">Belongs to the 2-oxoacid dehydrogenase family.</text>
</comment>
<evidence type="ECO:0000256" key="7">
    <source>
        <dbReference type="ARBA" id="ARBA00025211"/>
    </source>
</evidence>
<keyword evidence="4 9" id="KW-0808">Transferase</keyword>
<dbReference type="GO" id="GO:0031405">
    <property type="term" value="F:lipoic acid binding"/>
    <property type="evidence" value="ECO:0007669"/>
    <property type="project" value="TreeGrafter"/>
</dbReference>
<evidence type="ECO:0000313" key="14">
    <source>
        <dbReference type="Proteomes" id="UP000503447"/>
    </source>
</evidence>
<dbReference type="InterPro" id="IPR004167">
    <property type="entry name" value="PSBD"/>
</dbReference>
<name>A0A6M5YYI6_9BACT</name>
<feature type="domain" description="Lipoyl-binding" evidence="11">
    <location>
        <begin position="1"/>
        <end position="75"/>
    </location>
</feature>
<accession>A0A6M5YYI6</accession>
<keyword evidence="5 9" id="KW-0450">Lipoyl</keyword>
<evidence type="ECO:0000256" key="10">
    <source>
        <dbReference type="SAM" id="MobiDB-lite"/>
    </source>
</evidence>
<dbReference type="SUPFAM" id="SSF47005">
    <property type="entry name" value="Peripheral subunit-binding domain of 2-oxo acid dehydrogenase complex"/>
    <property type="match status" value="1"/>
</dbReference>
<comment type="subunit">
    <text evidence="3">Forms a 24-polypeptide structural core with octahedral symmetry.</text>
</comment>
<comment type="cofactor">
    <cofactor evidence="1 9">
        <name>(R)-lipoate</name>
        <dbReference type="ChEBI" id="CHEBI:83088"/>
    </cofactor>
</comment>
<reference evidence="14" key="1">
    <citation type="submission" date="2020-05" db="EMBL/GenBank/DDBJ databases">
        <title>Frigoriglobus tundricola gen. nov., sp. nov., a psychrotolerant cellulolytic planctomycete of the family Gemmataceae with two divergent copies of 16S rRNA gene.</title>
        <authorList>
            <person name="Kulichevskaya I.S."/>
            <person name="Ivanova A.A."/>
            <person name="Naumoff D.G."/>
            <person name="Beletsky A.V."/>
            <person name="Rijpstra W.I.C."/>
            <person name="Sinninghe Damste J.S."/>
            <person name="Mardanov A.V."/>
            <person name="Ravin N.V."/>
            <person name="Dedysh S.N."/>
        </authorList>
    </citation>
    <scope>NUCLEOTIDE SEQUENCE [LARGE SCALE GENOMIC DNA]</scope>
    <source>
        <strain evidence="14">PL17</strain>
    </source>
</reference>
<evidence type="ECO:0000313" key="13">
    <source>
        <dbReference type="EMBL" id="QJW99177.1"/>
    </source>
</evidence>
<evidence type="ECO:0000256" key="6">
    <source>
        <dbReference type="ARBA" id="ARBA00023315"/>
    </source>
</evidence>
<keyword evidence="14" id="KW-1185">Reference proteome</keyword>
<dbReference type="InterPro" id="IPR036625">
    <property type="entry name" value="E3-bd_dom_sf"/>
</dbReference>
<dbReference type="InterPro" id="IPR003016">
    <property type="entry name" value="2-oxoA_DH_lipoyl-BS"/>
</dbReference>
<dbReference type="InterPro" id="IPR050743">
    <property type="entry name" value="2-oxoacid_DH_E2_comp"/>
</dbReference>
<dbReference type="Gene3D" id="4.10.320.10">
    <property type="entry name" value="E3-binding domain"/>
    <property type="match status" value="1"/>
</dbReference>
<comment type="function">
    <text evidence="7">The pyruvate dehydrogenase complex catalyzes the overall conversion of pyruvate to acetyl-CoA and CO(2). It contains multiple copies of three enzymatic components: pyruvate dehydrogenase (E1), dihydrolipoamide acetyltransferase (E2) and lipoamide dehydrogenase (E3).</text>
</comment>
<dbReference type="PANTHER" id="PTHR43178">
    <property type="entry name" value="DIHYDROLIPOAMIDE ACETYLTRANSFERASE COMPONENT OF PYRUVATE DEHYDROGENASE COMPLEX"/>
    <property type="match status" value="1"/>
</dbReference>
<keyword evidence="13" id="KW-0670">Pyruvate</keyword>
<evidence type="ECO:0000256" key="5">
    <source>
        <dbReference type="ARBA" id="ARBA00022823"/>
    </source>
</evidence>
<evidence type="ECO:0000256" key="4">
    <source>
        <dbReference type="ARBA" id="ARBA00022679"/>
    </source>
</evidence>
<dbReference type="CDD" id="cd06849">
    <property type="entry name" value="lipoyl_domain"/>
    <property type="match status" value="2"/>
</dbReference>
<dbReference type="EC" id="2.3.1.-" evidence="9"/>
<dbReference type="RefSeq" id="WP_171474190.1">
    <property type="nucleotide sequence ID" value="NZ_CP053452.2"/>
</dbReference>
<dbReference type="InterPro" id="IPR001078">
    <property type="entry name" value="2-oxoacid_DH_actylTfrase"/>
</dbReference>
<feature type="compositionally biased region" description="Low complexity" evidence="10">
    <location>
        <begin position="193"/>
        <end position="222"/>
    </location>
</feature>
<dbReference type="Pfam" id="PF00364">
    <property type="entry name" value="Biotin_lipoyl"/>
    <property type="match status" value="2"/>
</dbReference>
<sequence>MDIVLANPGEGIEGGTVTAVFVKAGDAVKAGQALVEVSTDKASMEVNAEADGTVEAVHVKPGDKVLVGGKLLTVSGGTKAAQPAPSAPAKAAAPATSPPPVPKPAAPAPAASGPTDVLLANPGEGIEGGTVTAVFVKAGDAVKAGQALVEVSTDKASMEVNAEADGTVEAVHVKPGDKVLVGGKLLTVSGGRQPAAQAPAEPQNAETAKAGASAAKESAGGSRPALRADSPAPQPVSSNGTATKTLIPAGPATRKLARELGIALAEVRGSGRAGRVTLDDVKGFVRAERQRVKEGGGAAVAADGIIVNKFGLPPLPDFTKFGPVEVTDVAPIRQTIAKNLTLGWRTMPMVTQHDLADITDLEAGRKRIVDALPKGTPKITMTVLAVKACVAALKEFPRFNSSYDMNAGKLVLKKYYHIGIAVDTERGLVVPVIRDADKKSIRDLAAEVVALAEKARTNKLAIDEMRGGTFTITNLGGIGGTGFTPLVNYPEVAILGLSKSGLQPIVKDGQIVARLMMPLSLTYDHRVIDGADGCRFTVRLAQLFSDPLRLLMET</sequence>